<evidence type="ECO:0000256" key="3">
    <source>
        <dbReference type="ARBA" id="ARBA00019043"/>
    </source>
</evidence>
<dbReference type="PANTHER" id="PTHR24096:SF422">
    <property type="entry name" value="BCDNA.GH02901"/>
    <property type="match status" value="1"/>
</dbReference>
<dbReference type="InterPro" id="IPR025110">
    <property type="entry name" value="AMP-bd_C"/>
</dbReference>
<dbReference type="EMBL" id="CAIIXF020000008">
    <property type="protein sequence ID" value="CAH1791306.1"/>
    <property type="molecule type" value="Genomic_DNA"/>
</dbReference>
<feature type="domain" description="AMP-binding enzyme C-terminal" evidence="10">
    <location>
        <begin position="443"/>
        <end position="521"/>
    </location>
</feature>
<dbReference type="Pfam" id="PF00501">
    <property type="entry name" value="AMP-binding"/>
    <property type="match status" value="1"/>
</dbReference>
<dbReference type="GO" id="GO:0016405">
    <property type="term" value="F:CoA-ligase activity"/>
    <property type="evidence" value="ECO:0007669"/>
    <property type="project" value="TreeGrafter"/>
</dbReference>
<keyword evidence="5" id="KW-0067">ATP-binding</keyword>
<keyword evidence="6" id="KW-0455">Luminescence</keyword>
<comment type="similarity">
    <text evidence="1">Belongs to the ATP-dependent AMP-binding enzyme family.</text>
</comment>
<protein>
    <recommendedName>
        <fullName evidence="3">Luciferin 4-monooxygenase</fullName>
        <ecNumber evidence="2">1.13.12.7</ecNumber>
    </recommendedName>
</protein>
<feature type="domain" description="AMP-dependent synthetase/ligase" evidence="9">
    <location>
        <begin position="27"/>
        <end position="392"/>
    </location>
</feature>
<comment type="catalytic activity">
    <reaction evidence="8">
        <text>firefly D-luciferin + ATP + O2 = firefly oxyluciferin + hnu + AMP + CO2 + diphosphate</text>
        <dbReference type="Rhea" id="RHEA:10732"/>
        <dbReference type="ChEBI" id="CHEBI:15379"/>
        <dbReference type="ChEBI" id="CHEBI:16526"/>
        <dbReference type="ChEBI" id="CHEBI:16792"/>
        <dbReference type="ChEBI" id="CHEBI:30212"/>
        <dbReference type="ChEBI" id="CHEBI:30616"/>
        <dbReference type="ChEBI" id="CHEBI:33019"/>
        <dbReference type="ChEBI" id="CHEBI:58038"/>
        <dbReference type="ChEBI" id="CHEBI:456215"/>
        <dbReference type="EC" id="1.13.12.7"/>
    </reaction>
</comment>
<dbReference type="InterPro" id="IPR020845">
    <property type="entry name" value="AMP-binding_CS"/>
</dbReference>
<dbReference type="Gene3D" id="3.30.300.30">
    <property type="match status" value="1"/>
</dbReference>
<proteinExistence type="inferred from homology"/>
<dbReference type="Proteomes" id="UP000749559">
    <property type="component" value="Unassembled WGS sequence"/>
</dbReference>
<dbReference type="GO" id="GO:0005524">
    <property type="term" value="F:ATP binding"/>
    <property type="evidence" value="ECO:0007669"/>
    <property type="project" value="UniProtKB-KW"/>
</dbReference>
<keyword evidence="7" id="KW-0599">Photoprotein</keyword>
<dbReference type="InterPro" id="IPR000873">
    <property type="entry name" value="AMP-dep_synth/lig_dom"/>
</dbReference>
<evidence type="ECO:0000256" key="4">
    <source>
        <dbReference type="ARBA" id="ARBA00022741"/>
    </source>
</evidence>
<evidence type="ECO:0000259" key="10">
    <source>
        <dbReference type="Pfam" id="PF13193"/>
    </source>
</evidence>
<comment type="caution">
    <text evidence="11">The sequence shown here is derived from an EMBL/GenBank/DDBJ whole genome shotgun (WGS) entry which is preliminary data.</text>
</comment>
<evidence type="ECO:0000313" key="12">
    <source>
        <dbReference type="Proteomes" id="UP000749559"/>
    </source>
</evidence>
<dbReference type="InterPro" id="IPR045851">
    <property type="entry name" value="AMP-bd_C_sf"/>
</dbReference>
<evidence type="ECO:0000256" key="5">
    <source>
        <dbReference type="ARBA" id="ARBA00022840"/>
    </source>
</evidence>
<dbReference type="InterPro" id="IPR042099">
    <property type="entry name" value="ANL_N_sf"/>
</dbReference>
<organism evidence="11 12">
    <name type="scientific">Owenia fusiformis</name>
    <name type="common">Polychaete worm</name>
    <dbReference type="NCBI Taxonomy" id="6347"/>
    <lineage>
        <taxon>Eukaryota</taxon>
        <taxon>Metazoa</taxon>
        <taxon>Spiralia</taxon>
        <taxon>Lophotrochozoa</taxon>
        <taxon>Annelida</taxon>
        <taxon>Polychaeta</taxon>
        <taxon>Sedentaria</taxon>
        <taxon>Canalipalpata</taxon>
        <taxon>Sabellida</taxon>
        <taxon>Oweniida</taxon>
        <taxon>Oweniidae</taxon>
        <taxon>Owenia</taxon>
    </lineage>
</organism>
<sequence length="539" mass="59546">MLEKIIKSPLSDVFIPEKRFEDYILDQLDEYGEATALANSKSGEGYRYSDIRTFTRSIASGLVRHGFKQGDVLCIACRNNIEYPLITYGVLRCGGVVTFVNPIYTKGELQHQLKDSGTTIVITTNDFINKIQEAAIGVASVKHVFVIDQNVPSGCLPYSSLSNDSGDMCPRSLLSNPKQDTAFLFYSSGTTGVAKGCMLTHHNMIATTEQRGHPGLAPKTGSFKHCVIAAIPFFHIYGFTYFLSHGLTRGWKILTMYRFSPELYLETVQKYRVTMLNMVPTIAVALSNVPDLSKYDLSSVKGMGSGAGPLNLNAGKSLTRKMKSPPFKQGYGLTEVPLCHISPARNWKSNSIGILVPSSECKIVNPETGKSLGMGEEGEICMRGPQVMKGYLNNQAATDATIDKEKWFHTGDIGYYDNDGHFYIVDRLKELIKYKGYQVAPAELERVLQGYPGVSEAAVIGIPDTLAGELPRAYVVLMKQAKGNVTGEDLIQHTKDQVAPYKQLRGGIQFVEELPKNATGKILRRVLKKQFLKNQHSKL</sequence>
<reference evidence="11" key="1">
    <citation type="submission" date="2022-03" db="EMBL/GenBank/DDBJ databases">
        <authorList>
            <person name="Martin C."/>
        </authorList>
    </citation>
    <scope>NUCLEOTIDE SEQUENCE</scope>
</reference>
<dbReference type="Pfam" id="PF13193">
    <property type="entry name" value="AMP-binding_C"/>
    <property type="match status" value="1"/>
</dbReference>
<dbReference type="OrthoDB" id="10253869at2759"/>
<keyword evidence="4" id="KW-0547">Nucleotide-binding</keyword>
<dbReference type="GO" id="GO:0008218">
    <property type="term" value="P:bioluminescence"/>
    <property type="evidence" value="ECO:0007669"/>
    <property type="project" value="UniProtKB-KW"/>
</dbReference>
<dbReference type="EC" id="1.13.12.7" evidence="2"/>
<keyword evidence="12" id="KW-1185">Reference proteome</keyword>
<evidence type="ECO:0000256" key="2">
    <source>
        <dbReference type="ARBA" id="ARBA00012532"/>
    </source>
</evidence>
<dbReference type="FunFam" id="3.30.300.30:FF:000007">
    <property type="entry name" value="4-coumarate--CoA ligase 2"/>
    <property type="match status" value="1"/>
</dbReference>
<evidence type="ECO:0000313" key="11">
    <source>
        <dbReference type="EMBL" id="CAH1791306.1"/>
    </source>
</evidence>
<evidence type="ECO:0000259" key="9">
    <source>
        <dbReference type="Pfam" id="PF00501"/>
    </source>
</evidence>
<dbReference type="PANTHER" id="PTHR24096">
    <property type="entry name" value="LONG-CHAIN-FATTY-ACID--COA LIGASE"/>
    <property type="match status" value="1"/>
</dbReference>
<gene>
    <name evidence="11" type="ORF">OFUS_LOCUS16398</name>
</gene>
<dbReference type="PROSITE" id="PS00455">
    <property type="entry name" value="AMP_BINDING"/>
    <property type="match status" value="1"/>
</dbReference>
<evidence type="ECO:0000256" key="7">
    <source>
        <dbReference type="ARBA" id="ARBA00023262"/>
    </source>
</evidence>
<dbReference type="Gene3D" id="3.40.50.12780">
    <property type="entry name" value="N-terminal domain of ligase-like"/>
    <property type="match status" value="1"/>
</dbReference>
<name>A0A8S4PC83_OWEFU</name>
<evidence type="ECO:0000256" key="6">
    <source>
        <dbReference type="ARBA" id="ARBA00023223"/>
    </source>
</evidence>
<evidence type="ECO:0000256" key="1">
    <source>
        <dbReference type="ARBA" id="ARBA00006432"/>
    </source>
</evidence>
<dbReference type="FunFam" id="3.40.50.12780:FF:000003">
    <property type="entry name" value="Long-chain-fatty-acid--CoA ligase FadD"/>
    <property type="match status" value="1"/>
</dbReference>
<dbReference type="CDD" id="cd05911">
    <property type="entry name" value="Firefly_Luc_like"/>
    <property type="match status" value="1"/>
</dbReference>
<evidence type="ECO:0000256" key="8">
    <source>
        <dbReference type="ARBA" id="ARBA00048497"/>
    </source>
</evidence>
<accession>A0A8S4PC83</accession>
<dbReference type="AlphaFoldDB" id="A0A8S4PC83"/>
<dbReference type="SUPFAM" id="SSF56801">
    <property type="entry name" value="Acetyl-CoA synthetase-like"/>
    <property type="match status" value="1"/>
</dbReference>